<dbReference type="InterPro" id="IPR014284">
    <property type="entry name" value="RNA_pol_sigma-70_dom"/>
</dbReference>
<dbReference type="Gene3D" id="1.10.10.10">
    <property type="entry name" value="Winged helix-like DNA-binding domain superfamily/Winged helix DNA-binding domain"/>
    <property type="match status" value="1"/>
</dbReference>
<dbReference type="Proteomes" id="UP000217154">
    <property type="component" value="Chromosome"/>
</dbReference>
<dbReference type="InterPro" id="IPR000943">
    <property type="entry name" value="RNA_pol_sigma70"/>
</dbReference>
<dbReference type="SUPFAM" id="SSF88659">
    <property type="entry name" value="Sigma3 and sigma4 domains of RNA polymerase sigma factors"/>
    <property type="match status" value="1"/>
</dbReference>
<dbReference type="Pfam" id="PF04542">
    <property type="entry name" value="Sigma70_r2"/>
    <property type="match status" value="1"/>
</dbReference>
<dbReference type="EMBL" id="CP023284">
    <property type="protein sequence ID" value="ATA53947.1"/>
    <property type="molecule type" value="Genomic_DNA"/>
</dbReference>
<gene>
    <name evidence="7" type="ORF">CKY39_12490</name>
</gene>
<dbReference type="GO" id="GO:0016987">
    <property type="term" value="F:sigma factor activity"/>
    <property type="evidence" value="ECO:0007669"/>
    <property type="project" value="UniProtKB-KW"/>
</dbReference>
<feature type="domain" description="RNA polymerase sigma-70" evidence="6">
    <location>
        <begin position="139"/>
        <end position="152"/>
    </location>
</feature>
<reference evidence="7 8" key="1">
    <citation type="submission" date="2017-09" db="EMBL/GenBank/DDBJ databases">
        <title>The diverse metabolic capabilities of V. boronicumulans make it an excellent choice for continued studies on novel biodegradation.</title>
        <authorList>
            <person name="Sun S."/>
        </authorList>
    </citation>
    <scope>NUCLEOTIDE SEQUENCE [LARGE SCALE GENOMIC DNA]</scope>
    <source>
        <strain evidence="7 8">J1</strain>
    </source>
</reference>
<dbReference type="PRINTS" id="PR00046">
    <property type="entry name" value="SIGMA70FCT"/>
</dbReference>
<dbReference type="InterPro" id="IPR013324">
    <property type="entry name" value="RNA_pol_sigma_r3/r4-like"/>
</dbReference>
<keyword evidence="3" id="KW-0238">DNA-binding</keyword>
<dbReference type="Pfam" id="PF00140">
    <property type="entry name" value="Sigma70_r1_2"/>
    <property type="match status" value="1"/>
</dbReference>
<dbReference type="Gene3D" id="1.10.601.10">
    <property type="entry name" value="RNA Polymerase Primary Sigma Factor"/>
    <property type="match status" value="1"/>
</dbReference>
<keyword evidence="4" id="KW-0804">Transcription</keyword>
<name>A0A250DHV1_9BURK</name>
<dbReference type="NCBIfam" id="TIGR02937">
    <property type="entry name" value="sigma70-ECF"/>
    <property type="match status" value="1"/>
</dbReference>
<sequence>MAASRPLRTLPVRGLAGQGSPSPRSNGGRNGHQDSGDEPLSTDSLPDDPAADPSIPSAASAPPHGIAAEVMGGEGADALTIYLRQVRRTGLFTPAEEYTTACAARAGDFAARQSMIEHNLRLVVNIAKNYLGRGMPLSDLIEEGNLGLMHAITKFEPERGFRFSTYATWWIRQSVERAVITQSRAIRLPVHVVRELQQVLRARRTLEGDAEFLASRPDGVRVEDVAALLGREVQAVADLLALAEAPRSLDAGDARGEEGFTLADTVASDDEQGNPAGVTHTHEVERLLDQWVQALNAREREVLEGRYGLHDREPETLEVLSVRLGLTRERVRQIQNEALAKMRKQLARSGVGRDALF</sequence>
<dbReference type="InterPro" id="IPR009042">
    <property type="entry name" value="RNA_pol_sigma70_r1_2"/>
</dbReference>
<dbReference type="Pfam" id="PF04545">
    <property type="entry name" value="Sigma70_r4"/>
    <property type="match status" value="1"/>
</dbReference>
<keyword evidence="2" id="KW-0731">Sigma factor</keyword>
<accession>A0A250DHV1</accession>
<feature type="compositionally biased region" description="Low complexity" evidence="5">
    <location>
        <begin position="51"/>
        <end position="63"/>
    </location>
</feature>
<dbReference type="PROSITE" id="PS00715">
    <property type="entry name" value="SIGMA70_1"/>
    <property type="match status" value="1"/>
</dbReference>
<dbReference type="PANTHER" id="PTHR30603">
    <property type="entry name" value="RNA POLYMERASE SIGMA FACTOR RPO"/>
    <property type="match status" value="1"/>
</dbReference>
<dbReference type="GO" id="GO:0006352">
    <property type="term" value="P:DNA-templated transcription initiation"/>
    <property type="evidence" value="ECO:0007669"/>
    <property type="project" value="InterPro"/>
</dbReference>
<evidence type="ECO:0000256" key="2">
    <source>
        <dbReference type="ARBA" id="ARBA00023082"/>
    </source>
</evidence>
<dbReference type="RefSeq" id="WP_095744685.1">
    <property type="nucleotide sequence ID" value="NZ_CP023284.1"/>
</dbReference>
<dbReference type="InterPro" id="IPR036388">
    <property type="entry name" value="WH-like_DNA-bd_sf"/>
</dbReference>
<dbReference type="KEGG" id="vbo:CKY39_12490"/>
<evidence type="ECO:0000259" key="6">
    <source>
        <dbReference type="PROSITE" id="PS00715"/>
    </source>
</evidence>
<dbReference type="InterPro" id="IPR050239">
    <property type="entry name" value="Sigma-70_RNA_pol_init_factors"/>
</dbReference>
<protein>
    <submittedName>
        <fullName evidence="7">RNA polymerase sigma factor RpoS</fullName>
    </submittedName>
</protein>
<evidence type="ECO:0000256" key="1">
    <source>
        <dbReference type="ARBA" id="ARBA00023015"/>
    </source>
</evidence>
<evidence type="ECO:0000313" key="7">
    <source>
        <dbReference type="EMBL" id="ATA53947.1"/>
    </source>
</evidence>
<dbReference type="AlphaFoldDB" id="A0A250DHV1"/>
<dbReference type="InterPro" id="IPR007630">
    <property type="entry name" value="RNA_pol_sigma70_r4"/>
</dbReference>
<dbReference type="InterPro" id="IPR013325">
    <property type="entry name" value="RNA_pol_sigma_r2"/>
</dbReference>
<proteinExistence type="predicted"/>
<evidence type="ECO:0000313" key="8">
    <source>
        <dbReference type="Proteomes" id="UP000217154"/>
    </source>
</evidence>
<dbReference type="CDD" id="cd06171">
    <property type="entry name" value="Sigma70_r4"/>
    <property type="match status" value="1"/>
</dbReference>
<feature type="region of interest" description="Disordered" evidence="5">
    <location>
        <begin position="1"/>
        <end position="68"/>
    </location>
</feature>
<organism evidence="7 8">
    <name type="scientific">Variovorax boronicumulans</name>
    <dbReference type="NCBI Taxonomy" id="436515"/>
    <lineage>
        <taxon>Bacteria</taxon>
        <taxon>Pseudomonadati</taxon>
        <taxon>Pseudomonadota</taxon>
        <taxon>Betaproteobacteria</taxon>
        <taxon>Burkholderiales</taxon>
        <taxon>Comamonadaceae</taxon>
        <taxon>Variovorax</taxon>
    </lineage>
</organism>
<dbReference type="SUPFAM" id="SSF88946">
    <property type="entry name" value="Sigma2 domain of RNA polymerase sigma factors"/>
    <property type="match status" value="1"/>
</dbReference>
<keyword evidence="1" id="KW-0805">Transcription regulation</keyword>
<evidence type="ECO:0000256" key="5">
    <source>
        <dbReference type="SAM" id="MobiDB-lite"/>
    </source>
</evidence>
<evidence type="ECO:0000256" key="4">
    <source>
        <dbReference type="ARBA" id="ARBA00023163"/>
    </source>
</evidence>
<dbReference type="InterPro" id="IPR007627">
    <property type="entry name" value="RNA_pol_sigma70_r2"/>
</dbReference>
<evidence type="ECO:0000256" key="3">
    <source>
        <dbReference type="ARBA" id="ARBA00023125"/>
    </source>
</evidence>
<dbReference type="GO" id="GO:0003677">
    <property type="term" value="F:DNA binding"/>
    <property type="evidence" value="ECO:0007669"/>
    <property type="project" value="UniProtKB-KW"/>
</dbReference>
<dbReference type="PANTHER" id="PTHR30603:SF67">
    <property type="entry name" value="RNA POLYMERASE SIGMA FACTOR RPOS"/>
    <property type="match status" value="1"/>
</dbReference>